<comment type="caution">
    <text evidence="1">The sequence shown here is derived from an EMBL/GenBank/DDBJ whole genome shotgun (WGS) entry which is preliminary data.</text>
</comment>
<sequence>MMQENQSEVAQLLRQIEAEYSAAKRGLTGLCTGGSKHSFITARMENIGGHYGRLAQLVGEGRAMRLVLEASERQV</sequence>
<proteinExistence type="predicted"/>
<name>A0ABQ6G4G2_9CHLR</name>
<organism evidence="1 2">
    <name type="scientific">Dictyobacter halimunensis</name>
    <dbReference type="NCBI Taxonomy" id="3026934"/>
    <lineage>
        <taxon>Bacteria</taxon>
        <taxon>Bacillati</taxon>
        <taxon>Chloroflexota</taxon>
        <taxon>Ktedonobacteria</taxon>
        <taxon>Ktedonobacterales</taxon>
        <taxon>Dictyobacteraceae</taxon>
        <taxon>Dictyobacter</taxon>
    </lineage>
</organism>
<dbReference type="EMBL" id="BSRI01000002">
    <property type="protein sequence ID" value="GLV60143.1"/>
    <property type="molecule type" value="Genomic_DNA"/>
</dbReference>
<evidence type="ECO:0000313" key="2">
    <source>
        <dbReference type="Proteomes" id="UP001344906"/>
    </source>
</evidence>
<dbReference type="RefSeq" id="WP_338257129.1">
    <property type="nucleotide sequence ID" value="NZ_BSRI01000002.1"/>
</dbReference>
<accession>A0ABQ6G4G2</accession>
<protein>
    <submittedName>
        <fullName evidence="1">Uncharacterized protein</fullName>
    </submittedName>
</protein>
<keyword evidence="2" id="KW-1185">Reference proteome</keyword>
<gene>
    <name evidence="1" type="ORF">KDH_69660</name>
</gene>
<dbReference type="Proteomes" id="UP001344906">
    <property type="component" value="Unassembled WGS sequence"/>
</dbReference>
<evidence type="ECO:0000313" key="1">
    <source>
        <dbReference type="EMBL" id="GLV60143.1"/>
    </source>
</evidence>
<reference evidence="1 2" key="1">
    <citation type="submission" date="2023-02" db="EMBL/GenBank/DDBJ databases">
        <title>Dictyobacter halimunensis sp. nov., a new member of the class Ktedonobacteria from forest soil in a geothermal area.</title>
        <authorList>
            <person name="Rachmania M.K."/>
            <person name="Ningsih F."/>
            <person name="Sakai Y."/>
            <person name="Yabe S."/>
            <person name="Yokota A."/>
            <person name="Sjamsuridzal W."/>
        </authorList>
    </citation>
    <scope>NUCLEOTIDE SEQUENCE [LARGE SCALE GENOMIC DNA]</scope>
    <source>
        <strain evidence="1 2">S3.2.2.5</strain>
    </source>
</reference>